<evidence type="ECO:0000313" key="9">
    <source>
        <dbReference type="EMBL" id="EIT69362.1"/>
    </source>
</evidence>
<dbReference type="Gene3D" id="3.30.2130.30">
    <property type="match status" value="1"/>
</dbReference>
<feature type="domain" description="THUMP" evidence="8">
    <location>
        <begin position="48"/>
        <end position="159"/>
    </location>
</feature>
<comment type="catalytic activity">
    <reaction evidence="6">
        <text>guanosine(2445) in 23S rRNA + S-adenosyl-L-methionine = N(2)-methylguanosine(2445) in 23S rRNA + S-adenosyl-L-homocysteine + H(+)</text>
        <dbReference type="Rhea" id="RHEA:42740"/>
        <dbReference type="Rhea" id="RHEA-COMP:10215"/>
        <dbReference type="Rhea" id="RHEA-COMP:10216"/>
        <dbReference type="ChEBI" id="CHEBI:15378"/>
        <dbReference type="ChEBI" id="CHEBI:57856"/>
        <dbReference type="ChEBI" id="CHEBI:59789"/>
        <dbReference type="ChEBI" id="CHEBI:74269"/>
        <dbReference type="ChEBI" id="CHEBI:74481"/>
        <dbReference type="EC" id="2.1.1.173"/>
    </reaction>
</comment>
<dbReference type="STRING" id="1172194.WQQ_29440"/>
<evidence type="ECO:0000256" key="7">
    <source>
        <dbReference type="PROSITE-ProRule" id="PRU00529"/>
    </source>
</evidence>
<dbReference type="InterPro" id="IPR029063">
    <property type="entry name" value="SAM-dependent_MTases_sf"/>
</dbReference>
<dbReference type="GO" id="GO:0070043">
    <property type="term" value="F:rRNA (guanine-N7-)-methyltransferase activity"/>
    <property type="evidence" value="ECO:0007669"/>
    <property type="project" value="UniProtKB-UniRule"/>
</dbReference>
<dbReference type="Pfam" id="PF02926">
    <property type="entry name" value="THUMP"/>
    <property type="match status" value="1"/>
</dbReference>
<keyword evidence="3 6" id="KW-0489">Methyltransferase</keyword>
<comment type="similarity">
    <text evidence="6">Belongs to the methyltransferase superfamily. RlmKL family.</text>
</comment>
<keyword evidence="10" id="KW-1185">Reference proteome</keyword>
<comment type="catalytic activity">
    <reaction evidence="6">
        <text>guanosine(2069) in 23S rRNA + S-adenosyl-L-methionine = N(2)-methylguanosine(2069) in 23S rRNA + S-adenosyl-L-homocysteine + H(+)</text>
        <dbReference type="Rhea" id="RHEA:43772"/>
        <dbReference type="Rhea" id="RHEA-COMP:10688"/>
        <dbReference type="Rhea" id="RHEA-COMP:10689"/>
        <dbReference type="ChEBI" id="CHEBI:15378"/>
        <dbReference type="ChEBI" id="CHEBI:57856"/>
        <dbReference type="ChEBI" id="CHEBI:59789"/>
        <dbReference type="ChEBI" id="CHEBI:74269"/>
        <dbReference type="ChEBI" id="CHEBI:74481"/>
        <dbReference type="EC" id="2.1.1.264"/>
    </reaction>
</comment>
<name>I7ZCF7_9GAMM</name>
<dbReference type="SUPFAM" id="SSF53335">
    <property type="entry name" value="S-adenosyl-L-methionine-dependent methyltransferases"/>
    <property type="match status" value="2"/>
</dbReference>
<evidence type="ECO:0000256" key="4">
    <source>
        <dbReference type="ARBA" id="ARBA00022679"/>
    </source>
</evidence>
<keyword evidence="1 6" id="KW-0963">Cytoplasm</keyword>
<keyword evidence="2 6" id="KW-0698">rRNA processing</keyword>
<evidence type="ECO:0000256" key="1">
    <source>
        <dbReference type="ARBA" id="ARBA00022490"/>
    </source>
</evidence>
<dbReference type="PIRSF" id="PIRSF037618">
    <property type="entry name" value="RNA_Mtase_bacteria_prd"/>
    <property type="match status" value="1"/>
</dbReference>
<dbReference type="Pfam" id="PF22020">
    <property type="entry name" value="RlmL_1st"/>
    <property type="match status" value="1"/>
</dbReference>
<dbReference type="InterPro" id="IPR019614">
    <property type="entry name" value="SAM-dep_methyl-trfase"/>
</dbReference>
<dbReference type="InterPro" id="IPR017244">
    <property type="entry name" value="23SrRNA_methyltr_KL"/>
</dbReference>
<keyword evidence="7" id="KW-0694">RNA-binding</keyword>
<dbReference type="CDD" id="cd11715">
    <property type="entry name" value="THUMP_AdoMetMT"/>
    <property type="match status" value="1"/>
</dbReference>
<dbReference type="Gene3D" id="3.40.50.150">
    <property type="entry name" value="Vaccinia Virus protein VP39"/>
    <property type="match status" value="2"/>
</dbReference>
<dbReference type="InterPro" id="IPR002052">
    <property type="entry name" value="DNA_methylase_N6_adenine_CS"/>
</dbReference>
<gene>
    <name evidence="6" type="primary">rlmL</name>
    <name evidence="9" type="ORF">WQQ_29440</name>
</gene>
<protein>
    <recommendedName>
        <fullName evidence="6">Ribosomal RNA large subunit methyltransferase K/L</fullName>
    </recommendedName>
    <domain>
        <recommendedName>
            <fullName evidence="6">23S rRNA m2G2445 methyltransferase</fullName>
            <ecNumber evidence="6">2.1.1.173</ecNumber>
        </recommendedName>
        <alternativeName>
            <fullName evidence="6">rRNA (guanine-N(2)-)-methyltransferase RlmL</fullName>
        </alternativeName>
    </domain>
    <domain>
        <recommendedName>
            <fullName evidence="6">23S rRNA m7G2069 methyltransferase</fullName>
            <ecNumber evidence="6">2.1.1.264</ecNumber>
        </recommendedName>
        <alternativeName>
            <fullName evidence="6">rRNA (guanine-N(7)-)-methyltransferase RlmK</fullName>
        </alternativeName>
    </domain>
</protein>
<evidence type="ECO:0000256" key="3">
    <source>
        <dbReference type="ARBA" id="ARBA00022603"/>
    </source>
</evidence>
<dbReference type="Pfam" id="PF01170">
    <property type="entry name" value="UPF0020"/>
    <property type="match status" value="1"/>
</dbReference>
<proteinExistence type="inferred from homology"/>
<dbReference type="EMBL" id="AKGD01000002">
    <property type="protein sequence ID" value="EIT69362.1"/>
    <property type="molecule type" value="Genomic_DNA"/>
</dbReference>
<keyword evidence="4 6" id="KW-0808">Transferase</keyword>
<comment type="caution">
    <text evidence="9">The sequence shown here is derived from an EMBL/GenBank/DDBJ whole genome shotgun (WGS) entry which is preliminary data.</text>
</comment>
<comment type="subcellular location">
    <subcellularLocation>
        <location evidence="6">Cytoplasm</location>
    </subcellularLocation>
</comment>
<evidence type="ECO:0000259" key="8">
    <source>
        <dbReference type="PROSITE" id="PS51165"/>
    </source>
</evidence>
<keyword evidence="5 6" id="KW-0949">S-adenosyl-L-methionine</keyword>
<dbReference type="InterPro" id="IPR053943">
    <property type="entry name" value="RlmKL-like_Mtase_CS"/>
</dbReference>
<dbReference type="PROSITE" id="PS51165">
    <property type="entry name" value="THUMP"/>
    <property type="match status" value="1"/>
</dbReference>
<dbReference type="InterPro" id="IPR000241">
    <property type="entry name" value="RlmKL-like_Mtase"/>
</dbReference>
<dbReference type="GO" id="GO:0005737">
    <property type="term" value="C:cytoplasm"/>
    <property type="evidence" value="ECO:0007669"/>
    <property type="project" value="UniProtKB-SubCell"/>
</dbReference>
<dbReference type="AlphaFoldDB" id="I7ZCF7"/>
<evidence type="ECO:0000256" key="5">
    <source>
        <dbReference type="ARBA" id="ARBA00022691"/>
    </source>
</evidence>
<dbReference type="PATRIC" id="fig|1172194.4.peg.2852"/>
<dbReference type="CDD" id="cd02440">
    <property type="entry name" value="AdoMet_MTases"/>
    <property type="match status" value="1"/>
</dbReference>
<dbReference type="RefSeq" id="WP_007185885.1">
    <property type="nucleotide sequence ID" value="NZ_AKGD01000002.1"/>
</dbReference>
<accession>I7ZCF7</accession>
<dbReference type="NCBIfam" id="NF008748">
    <property type="entry name" value="PRK11783.1"/>
    <property type="match status" value="1"/>
</dbReference>
<evidence type="ECO:0000256" key="6">
    <source>
        <dbReference type="HAMAP-Rule" id="MF_01858"/>
    </source>
</evidence>
<dbReference type="GO" id="GO:0052915">
    <property type="term" value="F:23S rRNA (guanine(2445)-N(2))-methyltransferase activity"/>
    <property type="evidence" value="ECO:0007669"/>
    <property type="project" value="UniProtKB-UniRule"/>
</dbReference>
<dbReference type="PROSITE" id="PS01261">
    <property type="entry name" value="UPF0020"/>
    <property type="match status" value="1"/>
</dbReference>
<dbReference type="HAMAP" id="MF_01858">
    <property type="entry name" value="23SrRNA_methyltr_KL"/>
    <property type="match status" value="1"/>
</dbReference>
<evidence type="ECO:0000313" key="10">
    <source>
        <dbReference type="Proteomes" id="UP000003704"/>
    </source>
</evidence>
<reference evidence="9 10" key="1">
    <citation type="journal article" date="2012" name="J. Bacteriol.">
        <title>Genome Sequence of n-Alkane-Degrading Hydrocarboniphaga effusa Strain AP103T (ATCC BAA-332T).</title>
        <authorList>
            <person name="Chang H.K."/>
            <person name="Zylstra G.J."/>
            <person name="Chae J.C."/>
        </authorList>
    </citation>
    <scope>NUCLEOTIDE SEQUENCE [LARGE SCALE GENOMIC DNA]</scope>
    <source>
        <strain evidence="9 10">AP103</strain>
    </source>
</reference>
<sequence length="724" mass="79772">MSDTPSLSFFATAPRGVEPLLAAELTRFGAQTTKERKGGIAFTGTLESAYRACLWSRLANRILLPLATFPLTDADSLYAGAASIDWPELFALDKRFAIEVAGRSAAVTHTHYAGLKVKDAIADAFRKRFNERPNVDTESPDIGIHVHLDRAQATISLDLSGESLHRRGYRSSAGEAPLKENLAAAILIRAGWPEIAAAGGGLVDPMCGSGTLVLEAALIAADIAPGLKRVKYGFESWSQHDAELWRKIRAEASGRKSAGLAKLPPLAGSDTDAGVLRKAAQNAANTGLADRIQFTQLDALDARPVGDLPGLLVTNPPYGERMGMESEIIKLYSLFGATLKQHFGGWKAAVFTSRPDLSPRLGLRASAMHTLFNGAIECKLLQFQMAAREPSLIESALSQGPTGGEDFANRLRKNWKHLGKWARRSGVTNYRLYDADLPDYALAVDLYETPDLHVHVQEYAAPDSIDPAKAEKRLREALAQLQAILAVPAGRIHYKLRKSQRGSAQYGKQDESRDFKTVVEHGCKLWVNFEDYLDTGLFLDHRPMRLRIQKESAGKRFLNLFCYTGSASVHAAVGGAESTTSVDLSNTYLDWADRNLLLNGFDTRSAWGAHRLARADCLAWLREQAADRKSPRYDLIFCDPPTFSNSKKMEGVLDTQEDHGQMIRDAIALLAPGGKLYFSTNRRRFKLDESLTAEFAVTDISHQTLDEDFKRPPPAHRCWSIERR</sequence>
<dbReference type="PROSITE" id="PS00092">
    <property type="entry name" value="N6_MTASE"/>
    <property type="match status" value="1"/>
</dbReference>
<dbReference type="OrthoDB" id="9809404at2"/>
<dbReference type="Gene3D" id="3.30.750.80">
    <property type="entry name" value="RNA methyltransferase domain (HRMD) like"/>
    <property type="match status" value="1"/>
</dbReference>
<evidence type="ECO:0000256" key="2">
    <source>
        <dbReference type="ARBA" id="ARBA00022552"/>
    </source>
</evidence>
<dbReference type="Pfam" id="PF10672">
    <property type="entry name" value="Methyltrans_SAM"/>
    <property type="match status" value="1"/>
</dbReference>
<organism evidence="9 10">
    <name type="scientific">Hydrocarboniphaga effusa AP103</name>
    <dbReference type="NCBI Taxonomy" id="1172194"/>
    <lineage>
        <taxon>Bacteria</taxon>
        <taxon>Pseudomonadati</taxon>
        <taxon>Pseudomonadota</taxon>
        <taxon>Gammaproteobacteria</taxon>
        <taxon>Nevskiales</taxon>
        <taxon>Nevskiaceae</taxon>
        <taxon>Hydrocarboniphaga</taxon>
    </lineage>
</organism>
<dbReference type="InterPro" id="IPR054170">
    <property type="entry name" value="RlmL_1st"/>
</dbReference>
<comment type="function">
    <text evidence="6">Specifically methylates the guanine in position 2445 (m2G2445) and the guanine in position 2069 (m7G2069) of 23S rRNA.</text>
</comment>
<dbReference type="GO" id="GO:0003723">
    <property type="term" value="F:RNA binding"/>
    <property type="evidence" value="ECO:0007669"/>
    <property type="project" value="UniProtKB-UniRule"/>
</dbReference>
<dbReference type="EC" id="2.1.1.264" evidence="6"/>
<dbReference type="EC" id="2.1.1.173" evidence="6"/>
<dbReference type="PANTHER" id="PTHR47313">
    <property type="entry name" value="RIBOSOMAL RNA LARGE SUBUNIT METHYLTRANSFERASE K/L"/>
    <property type="match status" value="1"/>
</dbReference>
<dbReference type="PANTHER" id="PTHR47313:SF1">
    <property type="entry name" value="RIBOSOMAL RNA LARGE SUBUNIT METHYLTRANSFERASE K_L"/>
    <property type="match status" value="1"/>
</dbReference>
<dbReference type="InterPro" id="IPR004114">
    <property type="entry name" value="THUMP_dom"/>
</dbReference>
<dbReference type="SMART" id="SM00981">
    <property type="entry name" value="THUMP"/>
    <property type="match status" value="1"/>
</dbReference>
<dbReference type="Proteomes" id="UP000003704">
    <property type="component" value="Unassembled WGS sequence"/>
</dbReference>